<dbReference type="EMBL" id="ML145173">
    <property type="protein sequence ID" value="TBU55218.1"/>
    <property type="molecule type" value="Genomic_DNA"/>
</dbReference>
<accession>A0A4V2K792</accession>
<evidence type="ECO:0000256" key="1">
    <source>
        <dbReference type="SAM" id="MobiDB-lite"/>
    </source>
</evidence>
<organism evidence="4 5">
    <name type="scientific">Dichomitus squalens</name>
    <dbReference type="NCBI Taxonomy" id="114155"/>
    <lineage>
        <taxon>Eukaryota</taxon>
        <taxon>Fungi</taxon>
        <taxon>Dikarya</taxon>
        <taxon>Basidiomycota</taxon>
        <taxon>Agaricomycotina</taxon>
        <taxon>Agaricomycetes</taxon>
        <taxon>Polyporales</taxon>
        <taxon>Polyporaceae</taxon>
        <taxon>Dichomitus</taxon>
    </lineage>
</organism>
<keyword evidence="2" id="KW-0732">Signal</keyword>
<dbReference type="PANTHER" id="PTHR40124:SF1">
    <property type="entry name" value="DISAGGREGATASE RELATED REPEAT PROTEIN"/>
    <property type="match status" value="1"/>
</dbReference>
<dbReference type="InterPro" id="IPR048958">
    <property type="entry name" value="Polysacc_lyase_14"/>
</dbReference>
<evidence type="ECO:0000259" key="3">
    <source>
        <dbReference type="Pfam" id="PF21294"/>
    </source>
</evidence>
<dbReference type="AlphaFoldDB" id="A0A4V2K792"/>
<proteinExistence type="predicted"/>
<feature type="domain" description="Polysaccharide lyase 14" evidence="3">
    <location>
        <begin position="571"/>
        <end position="608"/>
    </location>
</feature>
<feature type="region of interest" description="Disordered" evidence="1">
    <location>
        <begin position="480"/>
        <end position="501"/>
    </location>
</feature>
<feature type="domain" description="Polysaccharide lyase 14" evidence="3">
    <location>
        <begin position="215"/>
        <end position="388"/>
    </location>
</feature>
<gene>
    <name evidence="4" type="ORF">BD310DRAFT_934247</name>
</gene>
<dbReference type="Gene3D" id="2.60.120.200">
    <property type="match status" value="2"/>
</dbReference>
<feature type="region of interest" description="Disordered" evidence="1">
    <location>
        <begin position="396"/>
        <end position="439"/>
    </location>
</feature>
<evidence type="ECO:0000256" key="2">
    <source>
        <dbReference type="SAM" id="SignalP"/>
    </source>
</evidence>
<feature type="chain" id="PRO_5020677986" description="Polysaccharide lyase 14 domain-containing protein" evidence="2">
    <location>
        <begin position="20"/>
        <end position="614"/>
    </location>
</feature>
<dbReference type="Proteomes" id="UP000292082">
    <property type="component" value="Unassembled WGS sequence"/>
</dbReference>
<dbReference type="Pfam" id="PF21294">
    <property type="entry name" value="Polysacc_lyase_14"/>
    <property type="match status" value="2"/>
</dbReference>
<dbReference type="PANTHER" id="PTHR40124">
    <property type="match status" value="1"/>
</dbReference>
<name>A0A4V2K792_9APHY</name>
<evidence type="ECO:0000313" key="4">
    <source>
        <dbReference type="EMBL" id="TBU55218.1"/>
    </source>
</evidence>
<evidence type="ECO:0000313" key="5">
    <source>
        <dbReference type="Proteomes" id="UP000292082"/>
    </source>
</evidence>
<reference evidence="4 5" key="1">
    <citation type="submission" date="2019-01" db="EMBL/GenBank/DDBJ databases">
        <title>Draft genome sequences of three monokaryotic isolates of the white-rot basidiomycete fungus Dichomitus squalens.</title>
        <authorList>
            <consortium name="DOE Joint Genome Institute"/>
            <person name="Lopez S.C."/>
            <person name="Andreopoulos B."/>
            <person name="Pangilinan J."/>
            <person name="Lipzen A."/>
            <person name="Riley R."/>
            <person name="Ahrendt S."/>
            <person name="Ng V."/>
            <person name="Barry K."/>
            <person name="Daum C."/>
            <person name="Grigoriev I.V."/>
            <person name="Hilden K.S."/>
            <person name="Makela M.R."/>
            <person name="de Vries R.P."/>
        </authorList>
    </citation>
    <scope>NUCLEOTIDE SEQUENCE [LARGE SCALE GENOMIC DNA]</scope>
    <source>
        <strain evidence="4 5">CBS 464.89</strain>
    </source>
</reference>
<protein>
    <recommendedName>
        <fullName evidence="3">Polysaccharide lyase 14 domain-containing protein</fullName>
    </recommendedName>
</protein>
<feature type="signal peptide" evidence="2">
    <location>
        <begin position="1"/>
        <end position="19"/>
    </location>
</feature>
<keyword evidence="5" id="KW-1185">Reference proteome</keyword>
<sequence>MALTVVVLLAGFAAFDALAVPLGTDNTTTPATYSNAPISAVASSSQGLPIPITPTTSEPGTAASTSMSAQAVVAPTLPAGPATTFVLSTVTLPASTVTVTGSPQTVTDTITIIPPPTPSSAITSTTTTTTIQPTTWSAPPQMTDLSAFNVQNFASGERNMRIIVSDPPIANVASLPSSPAPPEPDPIGQTLTEAVIAVVSAVTSGLIPPPPPVTSSSFLQLFYPANSINPGQQPAGGADFYAAPLDLSAARNVSLEYSVFFPSDFDWVEAGKLPGMYGGHDGCSGGDDAIDCFSTRLMWRGGGLGELYLYAPKDKQTPALCATPPESVCDADYGLSIGRGSFRFAAGNWTHVKQTVVLNTPGQQDGAFALDVNGVRVIDRHDVFYRDVPGAVSRRDVYSAPAADTETEDEDGRPSVDLAGPDLPAPIKQAVSPPGTLDAEMVYDRDGTAVSPDSLAPRDFAPSFSSMSSLAPWIAGGSSSSSDLPLLPSSPPSPASAAAASTLPGAGAGVAKFAPPSLPPPLSQSLVTVTGTGAVTVVPPPQTVSVTPTSTATAYVVAMESGGPLPVTIGMKATEPVGFIGLFFSTFFGGHEPRYATPKDQFTWFKDFAMSVNG</sequence>